<organism evidence="2">
    <name type="scientific">Legionella pneumophila</name>
    <dbReference type="NCBI Taxonomy" id="446"/>
    <lineage>
        <taxon>Bacteria</taxon>
        <taxon>Pseudomonadati</taxon>
        <taxon>Pseudomonadota</taxon>
        <taxon>Gammaproteobacteria</taxon>
        <taxon>Legionellales</taxon>
        <taxon>Legionellaceae</taxon>
        <taxon>Legionella</taxon>
    </lineage>
</organism>
<dbReference type="EMBL" id="AJ277755">
    <property type="protein sequence ID" value="CAC33476.1"/>
    <property type="molecule type" value="Genomic_DNA"/>
</dbReference>
<name>Q9AKW9_LEGPN</name>
<evidence type="ECO:0000313" key="2">
    <source>
        <dbReference type="EMBL" id="CAC33476.1"/>
    </source>
</evidence>
<dbReference type="AlphaFoldDB" id="Q9AKW9"/>
<reference evidence="2" key="1">
    <citation type="journal article" date="2001" name="Mol. Microbiol.">
        <title>Chromosomal insertion and excision of a 30 kb unstable genetic element is responsible for phase variation of lipopolysaccharide and other virulence determinants in Legionella pneumophila.</title>
        <authorList>
            <person name="Lueneberg E."/>
            <person name="Mayer B."/>
            <person name="Daryab N."/>
            <person name="Kooistra O."/>
            <person name="Zaehringer U."/>
            <person name="Rohde M."/>
            <person name="Swanson J."/>
            <person name="Frosch M."/>
        </authorList>
    </citation>
    <scope>NUCLEOTIDE SEQUENCE</scope>
    <source>
        <strain evidence="2">Serogroup 1</strain>
    </source>
</reference>
<accession>Q9AKW9</accession>
<feature type="region of interest" description="Disordered" evidence="1">
    <location>
        <begin position="129"/>
        <end position="170"/>
    </location>
</feature>
<proteinExistence type="predicted"/>
<sequence>MNTNFTGDGWLKSGFKHVYAIERQGLGWICTDPSKSDICTYILPASYSTDVISEFKRRHPDFKILHINVKPHCYSAYPRLGVLSCVSVIQYILGVYWPFVFTPYQLYNRIKNKPPKHIEVIECHDIKSTQHKGKLKPPHSPQTKQDWNWKNKLSLKRKGRTEKSSKRNVY</sequence>
<feature type="compositionally biased region" description="Basic and acidic residues" evidence="1">
    <location>
        <begin position="161"/>
        <end position="170"/>
    </location>
</feature>
<evidence type="ECO:0000256" key="1">
    <source>
        <dbReference type="SAM" id="MobiDB-lite"/>
    </source>
</evidence>
<protein>
    <submittedName>
        <fullName evidence="2">Uncharacterized protein</fullName>
    </submittedName>
</protein>